<evidence type="ECO:0000313" key="3">
    <source>
        <dbReference type="Proteomes" id="UP000291338"/>
    </source>
</evidence>
<dbReference type="SUPFAM" id="SSF109604">
    <property type="entry name" value="HD-domain/PDEase-like"/>
    <property type="match status" value="1"/>
</dbReference>
<dbReference type="Pfam" id="PF13487">
    <property type="entry name" value="HD_5"/>
    <property type="match status" value="1"/>
</dbReference>
<dbReference type="Gene3D" id="1.10.3210.10">
    <property type="entry name" value="Hypothetical protein af1432"/>
    <property type="match status" value="2"/>
</dbReference>
<name>A0A4Q7IKY2_9GAMM</name>
<reference evidence="2 3" key="1">
    <citation type="submission" date="2018-01" db="EMBL/GenBank/DDBJ databases">
        <title>Co-occurrence of chitin degradation, pigmentation and bioactivity in marine Pseudoalteromonas.</title>
        <authorList>
            <person name="Paulsen S."/>
            <person name="Gram L."/>
            <person name="Machado H."/>
        </authorList>
    </citation>
    <scope>NUCLEOTIDE SEQUENCE [LARGE SCALE GENOMIC DNA]</scope>
    <source>
        <strain evidence="2 3">S3898</strain>
    </source>
</reference>
<keyword evidence="2" id="KW-0378">Hydrolase</keyword>
<accession>A0A4Q7IKY2</accession>
<comment type="caution">
    <text evidence="2">The sequence shown here is derived from an EMBL/GenBank/DDBJ whole genome shotgun (WGS) entry which is preliminary data.</text>
</comment>
<dbReference type="Gene3D" id="3.30.450.40">
    <property type="match status" value="1"/>
</dbReference>
<dbReference type="Pfam" id="PF01590">
    <property type="entry name" value="GAF"/>
    <property type="match status" value="1"/>
</dbReference>
<gene>
    <name evidence="2" type="ORF">C1E23_11765</name>
</gene>
<dbReference type="CDD" id="cd00077">
    <property type="entry name" value="HDc"/>
    <property type="match status" value="1"/>
</dbReference>
<dbReference type="InterPro" id="IPR037522">
    <property type="entry name" value="HD_GYP_dom"/>
</dbReference>
<dbReference type="SMART" id="SM00065">
    <property type="entry name" value="GAF"/>
    <property type="match status" value="1"/>
</dbReference>
<dbReference type="InterPro" id="IPR003018">
    <property type="entry name" value="GAF"/>
</dbReference>
<dbReference type="Proteomes" id="UP000291338">
    <property type="component" value="Unassembled WGS sequence"/>
</dbReference>
<dbReference type="PROSITE" id="PS51832">
    <property type="entry name" value="HD_GYP"/>
    <property type="match status" value="1"/>
</dbReference>
<evidence type="ECO:0000259" key="1">
    <source>
        <dbReference type="PROSITE" id="PS51832"/>
    </source>
</evidence>
<dbReference type="EMBL" id="PPSX01000041">
    <property type="protein sequence ID" value="RZQ52844.1"/>
    <property type="molecule type" value="Genomic_DNA"/>
</dbReference>
<dbReference type="SUPFAM" id="SSF55781">
    <property type="entry name" value="GAF domain-like"/>
    <property type="match status" value="1"/>
</dbReference>
<organism evidence="2 3">
    <name type="scientific">Pseudoalteromonas phenolica</name>
    <dbReference type="NCBI Taxonomy" id="161398"/>
    <lineage>
        <taxon>Bacteria</taxon>
        <taxon>Pseudomonadati</taxon>
        <taxon>Pseudomonadota</taxon>
        <taxon>Gammaproteobacteria</taxon>
        <taxon>Alteromonadales</taxon>
        <taxon>Pseudoalteromonadaceae</taxon>
        <taxon>Pseudoalteromonas</taxon>
    </lineage>
</organism>
<dbReference type="GO" id="GO:0008081">
    <property type="term" value="F:phosphoric diester hydrolase activity"/>
    <property type="evidence" value="ECO:0007669"/>
    <property type="project" value="UniProtKB-ARBA"/>
</dbReference>
<dbReference type="SMART" id="SM00471">
    <property type="entry name" value="HDc"/>
    <property type="match status" value="1"/>
</dbReference>
<dbReference type="InterPro" id="IPR029016">
    <property type="entry name" value="GAF-like_dom_sf"/>
</dbReference>
<protein>
    <submittedName>
        <fullName evidence="2">Phosphohydrolase</fullName>
    </submittedName>
</protein>
<dbReference type="InterPro" id="IPR003607">
    <property type="entry name" value="HD/PDEase_dom"/>
</dbReference>
<sequence>MEQTEIINSNSLSDDLGNELALQHLLRLAIELSSERCTEKLLENILQSAMELTGCDGGTIYSVLDQKYLEFSTLINRPLNLHLGGTSSKDINYAPISIFNEYNQPNNKALVAISAATRECICIDDVYACSQYDLTAAREMDKKTGYHTQSVLTIPLENHEDELNGVLQLINPKINGEVIPFSAHQISMLKSMGALAAVALTNRQLIDNMEELFQSLTRLIAKAIDEKSPYTGGHCRRVPILTMMIADAVHNYDEGPLKDFKMSDADKHELSVAGWLHDCGKIAIPESVMDKSTKLECVFDRIELLIHKVEIVKRDLEIKFLKALFEAQKQEDLLKQETLATEYNNEISYIESELAFLQKTNLGGEFMHESSKQRVNAFAEKYELMVNGIKAPILTENEIYNLNIDKGTLTKEERSIINKHMDITIAMLEALPFPKHLKRVPEFAGGHHEKMDGTGYPKGLTKEQMSVPARMMAIADIFEALSAADRPYKEGKPLSECLFIMAKMTQQSHLDFDLFTIFIKSGVYMLYAKQYMKPEQINEIDITSLPGFTNI</sequence>
<dbReference type="PANTHER" id="PTHR43155">
    <property type="entry name" value="CYCLIC DI-GMP PHOSPHODIESTERASE PA4108-RELATED"/>
    <property type="match status" value="1"/>
</dbReference>
<dbReference type="AlphaFoldDB" id="A0A4Q7IKY2"/>
<feature type="domain" description="HD-GYP" evidence="1">
    <location>
        <begin position="326"/>
        <end position="534"/>
    </location>
</feature>
<evidence type="ECO:0000313" key="2">
    <source>
        <dbReference type="EMBL" id="RZQ52844.1"/>
    </source>
</evidence>
<dbReference type="PANTHER" id="PTHR43155:SF2">
    <property type="entry name" value="CYCLIC DI-GMP PHOSPHODIESTERASE PA4108"/>
    <property type="match status" value="1"/>
</dbReference>
<dbReference type="RefSeq" id="WP_130255754.1">
    <property type="nucleotide sequence ID" value="NZ_PPSX01000041.1"/>
</dbReference>
<proteinExistence type="predicted"/>